<evidence type="ECO:0000256" key="4">
    <source>
        <dbReference type="ARBA" id="ARBA00023157"/>
    </source>
</evidence>
<dbReference type="OMA" id="GKMWIAD"/>
<dbReference type="PIRSF" id="PIRSF002417">
    <property type="entry name" value="Lipid_binding_protein"/>
    <property type="match status" value="1"/>
</dbReference>
<dbReference type="InterPro" id="IPR017942">
    <property type="entry name" value="Lipid-bd_serum_glycop_N"/>
</dbReference>
<keyword evidence="4 6" id="KW-1015">Disulfide bond</keyword>
<keyword evidence="10" id="KW-1185">Reference proteome</keyword>
<evidence type="ECO:0000313" key="10">
    <source>
        <dbReference type="Proteomes" id="UP000221080"/>
    </source>
</evidence>
<keyword evidence="5 7" id="KW-0325">Glycoprotein</keyword>
<dbReference type="GO" id="GO:0050829">
    <property type="term" value="P:defense response to Gram-negative bacterium"/>
    <property type="evidence" value="ECO:0007669"/>
    <property type="project" value="UniProtKB-UniRule"/>
</dbReference>
<proteinExistence type="inferred from homology"/>
<dbReference type="PANTHER" id="PTHR10504:SF132">
    <property type="entry name" value="BACTERICIDAL PERMEABILITY-INCREASING PROTEIN"/>
    <property type="match status" value="1"/>
</dbReference>
<organism evidence="10 11">
    <name type="scientific">Ictalurus punctatus</name>
    <name type="common">Channel catfish</name>
    <name type="synonym">Silurus punctatus</name>
    <dbReference type="NCBI Taxonomy" id="7998"/>
    <lineage>
        <taxon>Eukaryota</taxon>
        <taxon>Metazoa</taxon>
        <taxon>Chordata</taxon>
        <taxon>Craniata</taxon>
        <taxon>Vertebrata</taxon>
        <taxon>Euteleostomi</taxon>
        <taxon>Actinopterygii</taxon>
        <taxon>Neopterygii</taxon>
        <taxon>Teleostei</taxon>
        <taxon>Ostariophysi</taxon>
        <taxon>Siluriformes</taxon>
        <taxon>Ictaluridae</taxon>
        <taxon>Ictalurus</taxon>
    </lineage>
</organism>
<dbReference type="GO" id="GO:0045087">
    <property type="term" value="P:innate immune response"/>
    <property type="evidence" value="ECO:0007669"/>
    <property type="project" value="UniProtKB-UniRule"/>
</dbReference>
<dbReference type="Gene3D" id="3.15.20.10">
    <property type="entry name" value="Bactericidal permeability-increasing protein, domain 2"/>
    <property type="match status" value="1"/>
</dbReference>
<evidence type="ECO:0000256" key="2">
    <source>
        <dbReference type="ARBA" id="ARBA00007292"/>
    </source>
</evidence>
<dbReference type="GO" id="GO:0008289">
    <property type="term" value="F:lipid binding"/>
    <property type="evidence" value="ECO:0007669"/>
    <property type="project" value="InterPro"/>
</dbReference>
<dbReference type="InterPro" id="IPR032942">
    <property type="entry name" value="BPI/LBP/Plunc"/>
</dbReference>
<comment type="domain">
    <text evidence="7">The N-terminal region may be exposed to the interior of the granule, whereas the C-terminal portion may be embedded in the membrane. During phagocytosis and degranulation, proteases may be released and activated and cleave BPI at the junction of the N- and C-terminal portions of the molecule, providing controlled release of the N-terminal antibacterial fragment when bacteria are ingested.</text>
</comment>
<dbReference type="InterPro" id="IPR030675">
    <property type="entry name" value="BPI/LBP"/>
</dbReference>
<name>A0A2D0QWS2_ICTPU</name>
<dbReference type="GeneID" id="108265236"/>
<dbReference type="GO" id="GO:0005615">
    <property type="term" value="C:extracellular space"/>
    <property type="evidence" value="ECO:0007669"/>
    <property type="project" value="UniProtKB-UniRule"/>
</dbReference>
<keyword evidence="7" id="KW-0732">Signal</keyword>
<dbReference type="PANTHER" id="PTHR10504">
    <property type="entry name" value="BACTERICIDAL PERMEABILITY-INCREASING BPI PROTEIN-RELATED"/>
    <property type="match status" value="1"/>
</dbReference>
<dbReference type="CTD" id="100003132"/>
<comment type="subcellular location">
    <subcellularLocation>
        <location evidence="1 7">Secreted</location>
    </subcellularLocation>
</comment>
<dbReference type="RefSeq" id="XP_017322857.3">
    <property type="nucleotide sequence ID" value="XM_017467368.3"/>
</dbReference>
<gene>
    <name evidence="11" type="primary">bpifcl</name>
</gene>
<dbReference type="FunFam" id="3.15.20.10:FF:000001">
    <property type="entry name" value="Phospholipid transfer protein"/>
    <property type="match status" value="1"/>
</dbReference>
<sequence>MYETYIPVYTPVEATSLDHFCRSSKSVVKAKMWLVNTFLLMGITQIHADYPALQAVLSQKGLQKVSHWMTDWLQKELSTIKLPEVRGSVDIVLGSVYYVLHDMTVVRCDLPEPSVAFLEGTGVSLQVSGLSLAISGRWNTEFGIIHDSGWFDLAVYTINLKTLLEFQSTEEHLSISTVICSADVGGVQVHFHGGASFFFQPFVEGFSGRITEMIRERICPGIQSGIENINEVLAASETVKMDPYVYLNISLTDSPVVFENGFELNVKGEFYSSSSPSEPPFSPNHFELPWKADYMLSVGMSDFCVNSAAFAYLKSGVLNITIEDDMIPKASPIHLNTSQFGILIPQLPKLYPDMEMEVLLYASDTPLISFNQTMINVDLSAAAKFYAIKTSNDLIPLFRLDMQYSFIAKVQIDNQLLKGVLKMKNLTILLGSTEIEKFDVAPIERMVKLAMSSFVLPKMNARLQEGLPLPRVKGFNLSNSVMTIENGFLFVATDIISPFDFLQSDKL</sequence>
<dbReference type="SMART" id="SM00328">
    <property type="entry name" value="BPI1"/>
    <property type="match status" value="1"/>
</dbReference>
<keyword evidence="7" id="KW-0399">Innate immunity</keyword>
<dbReference type="AlphaFoldDB" id="A0A2D0QWS2"/>
<comment type="similarity">
    <text evidence="2">Belongs to the BPI/LBP/Plunc superfamily. BPI/LBP family.</text>
</comment>
<reference evidence="11" key="2">
    <citation type="submission" date="2025-08" db="UniProtKB">
        <authorList>
            <consortium name="RefSeq"/>
        </authorList>
    </citation>
    <scope>IDENTIFICATION</scope>
    <source>
        <tissue evidence="11">Blood</tissue>
    </source>
</reference>
<keyword evidence="3 7" id="KW-0964">Secreted</keyword>
<dbReference type="KEGG" id="ipu:108265236"/>
<evidence type="ECO:0000256" key="5">
    <source>
        <dbReference type="ARBA" id="ARBA00023180"/>
    </source>
</evidence>
<protein>
    <recommendedName>
        <fullName evidence="7">Bactericidal permeability-increasing protein</fullName>
        <shortName evidence="7">BPI</shortName>
    </recommendedName>
</protein>
<dbReference type="SUPFAM" id="SSF55394">
    <property type="entry name" value="Bactericidal permeability-increasing protein, BPI"/>
    <property type="match status" value="2"/>
</dbReference>
<keyword evidence="7" id="KW-0929">Antimicrobial</keyword>
<dbReference type="STRING" id="7998.ENSIPUP00000037132"/>
<dbReference type="Pfam" id="PF02886">
    <property type="entry name" value="LBP_BPI_CETP_C"/>
    <property type="match status" value="1"/>
</dbReference>
<dbReference type="InterPro" id="IPR017943">
    <property type="entry name" value="Bactericidal_perm-incr_a/b_dom"/>
</dbReference>
<accession>A0A2D0QWS2</accession>
<evidence type="ECO:0000256" key="7">
    <source>
        <dbReference type="RuleBase" id="RU369039"/>
    </source>
</evidence>
<evidence type="ECO:0000256" key="1">
    <source>
        <dbReference type="ARBA" id="ARBA00004613"/>
    </source>
</evidence>
<evidence type="ECO:0000259" key="8">
    <source>
        <dbReference type="SMART" id="SM00328"/>
    </source>
</evidence>
<dbReference type="InterPro" id="IPR001124">
    <property type="entry name" value="Lipid-bd_serum_glycop_C"/>
</dbReference>
<evidence type="ECO:0000256" key="3">
    <source>
        <dbReference type="ARBA" id="ARBA00022525"/>
    </source>
</evidence>
<evidence type="ECO:0000259" key="9">
    <source>
        <dbReference type="SMART" id="SM00329"/>
    </source>
</evidence>
<comment type="function">
    <text evidence="7">The cytotoxic action of BPI is limited to many species of Gram-negative bacteria; this specificity may be explained by a strong affinity of the very basic N-terminal half for the negatively charged lipopolysaccharides that are unique to the Gram-negative bacterial outer envelope.</text>
</comment>
<dbReference type="OrthoDB" id="9938407at2759"/>
<reference evidence="10" key="1">
    <citation type="journal article" date="2016" name="Nat. Commun.">
        <title>The channel catfish genome sequence provides insights into the evolution of scale formation in teleosts.</title>
        <authorList>
            <person name="Liu Z."/>
            <person name="Liu S."/>
            <person name="Yao J."/>
            <person name="Bao L."/>
            <person name="Zhang J."/>
            <person name="Li Y."/>
            <person name="Jiang C."/>
            <person name="Sun L."/>
            <person name="Wang R."/>
            <person name="Zhang Y."/>
            <person name="Zhou T."/>
            <person name="Zeng Q."/>
            <person name="Fu Q."/>
            <person name="Gao S."/>
            <person name="Li N."/>
            <person name="Koren S."/>
            <person name="Jiang Y."/>
            <person name="Zimin A."/>
            <person name="Xu P."/>
            <person name="Phillippy A.M."/>
            <person name="Geng X."/>
            <person name="Song L."/>
            <person name="Sun F."/>
            <person name="Li C."/>
            <person name="Wang X."/>
            <person name="Chen A."/>
            <person name="Jin Y."/>
            <person name="Yuan Z."/>
            <person name="Yang Y."/>
            <person name="Tan S."/>
            <person name="Peatman E."/>
            <person name="Lu J."/>
            <person name="Qin Z."/>
            <person name="Dunham R."/>
            <person name="Li Z."/>
            <person name="Sonstegard T."/>
            <person name="Feng J."/>
            <person name="Danzmann R.G."/>
            <person name="Schroeder S."/>
            <person name="Scheffler B."/>
            <person name="Duke M.V."/>
            <person name="Ballard L."/>
            <person name="Kucuktas H."/>
            <person name="Kaltenboeck L."/>
            <person name="Liu H."/>
            <person name="Armbruster J."/>
            <person name="Xie Y."/>
            <person name="Kirby M.L."/>
            <person name="Tian Y."/>
            <person name="Flanagan M.E."/>
            <person name="Mu W."/>
            <person name="Waldbieser G.C."/>
        </authorList>
    </citation>
    <scope>NUCLEOTIDE SEQUENCE [LARGE SCALE GENOMIC DNA]</scope>
    <source>
        <strain evidence="10">SDA103</strain>
    </source>
</reference>
<keyword evidence="7" id="KW-0391">Immunity</keyword>
<evidence type="ECO:0000313" key="11">
    <source>
        <dbReference type="RefSeq" id="XP_017322857.3"/>
    </source>
</evidence>
<dbReference type="Pfam" id="PF01273">
    <property type="entry name" value="LBP_BPI_CETP"/>
    <property type="match status" value="1"/>
</dbReference>
<comment type="domain">
    <text evidence="7">The N- and C-terminal barrels adopt an identical fold despite having only 13% of conserved residues.</text>
</comment>
<keyword evidence="7" id="KW-0044">Antibiotic</keyword>
<feature type="domain" description="Lipid-binding serum glycoprotein C-terminal" evidence="9">
    <location>
        <begin position="290"/>
        <end position="493"/>
    </location>
</feature>
<dbReference type="Gene3D" id="3.15.10.10">
    <property type="entry name" value="Bactericidal permeability-increasing protein, domain 1"/>
    <property type="match status" value="1"/>
</dbReference>
<dbReference type="SMART" id="SM00329">
    <property type="entry name" value="BPI2"/>
    <property type="match status" value="1"/>
</dbReference>
<feature type="disulfide bond" evidence="6">
    <location>
        <begin position="180"/>
        <end position="219"/>
    </location>
</feature>
<evidence type="ECO:0000256" key="6">
    <source>
        <dbReference type="PIRSR" id="PIRSR002417-50"/>
    </source>
</evidence>
<comment type="subunit">
    <text evidence="7">Monomer. Homodimer; disulfide-linked.</text>
</comment>
<feature type="domain" description="Lipid-binding serum glycoprotein N-terminal" evidence="8">
    <location>
        <begin position="57"/>
        <end position="275"/>
    </location>
</feature>
<dbReference type="FunFam" id="3.15.10.10:FF:000001">
    <property type="entry name" value="phospholipid transfer protein-like"/>
    <property type="match status" value="1"/>
</dbReference>
<dbReference type="Proteomes" id="UP000221080">
    <property type="component" value="Chromosome 5"/>
</dbReference>